<organism evidence="2 3">
    <name type="scientific">Portunus trituberculatus</name>
    <name type="common">Swimming crab</name>
    <name type="synonym">Neptunus trituberculatus</name>
    <dbReference type="NCBI Taxonomy" id="210409"/>
    <lineage>
        <taxon>Eukaryota</taxon>
        <taxon>Metazoa</taxon>
        <taxon>Ecdysozoa</taxon>
        <taxon>Arthropoda</taxon>
        <taxon>Crustacea</taxon>
        <taxon>Multicrustacea</taxon>
        <taxon>Malacostraca</taxon>
        <taxon>Eumalacostraca</taxon>
        <taxon>Eucarida</taxon>
        <taxon>Decapoda</taxon>
        <taxon>Pleocyemata</taxon>
        <taxon>Brachyura</taxon>
        <taxon>Eubrachyura</taxon>
        <taxon>Portunoidea</taxon>
        <taxon>Portunidae</taxon>
        <taxon>Portuninae</taxon>
        <taxon>Portunus</taxon>
    </lineage>
</organism>
<sequence length="76" mass="7893">MISSRLKADDRGLNVSSPQPQSTHIPNISPPDLRYYILNFYKLDEEKNKEKTLCGGARAGSSGGGGGGGGGGWGGI</sequence>
<feature type="compositionally biased region" description="Polar residues" evidence="1">
    <location>
        <begin position="14"/>
        <end position="26"/>
    </location>
</feature>
<dbReference type="EMBL" id="VSRR010002381">
    <property type="protein sequence ID" value="MPC31167.1"/>
    <property type="molecule type" value="Genomic_DNA"/>
</dbReference>
<proteinExistence type="predicted"/>
<accession>A0A5B7ECU9</accession>
<protein>
    <submittedName>
        <fullName evidence="2">Uncharacterized protein</fullName>
    </submittedName>
</protein>
<gene>
    <name evidence="2" type="ORF">E2C01_024448</name>
</gene>
<name>A0A5B7ECU9_PORTR</name>
<feature type="compositionally biased region" description="Basic and acidic residues" evidence="1">
    <location>
        <begin position="1"/>
        <end position="12"/>
    </location>
</feature>
<feature type="region of interest" description="Disordered" evidence="1">
    <location>
        <begin position="54"/>
        <end position="76"/>
    </location>
</feature>
<dbReference type="AlphaFoldDB" id="A0A5B7ECU9"/>
<feature type="compositionally biased region" description="Gly residues" evidence="1">
    <location>
        <begin position="57"/>
        <end position="76"/>
    </location>
</feature>
<evidence type="ECO:0000256" key="1">
    <source>
        <dbReference type="SAM" id="MobiDB-lite"/>
    </source>
</evidence>
<evidence type="ECO:0000313" key="3">
    <source>
        <dbReference type="Proteomes" id="UP000324222"/>
    </source>
</evidence>
<feature type="region of interest" description="Disordered" evidence="1">
    <location>
        <begin position="1"/>
        <end position="28"/>
    </location>
</feature>
<comment type="caution">
    <text evidence="2">The sequence shown here is derived from an EMBL/GenBank/DDBJ whole genome shotgun (WGS) entry which is preliminary data.</text>
</comment>
<evidence type="ECO:0000313" key="2">
    <source>
        <dbReference type="EMBL" id="MPC31167.1"/>
    </source>
</evidence>
<dbReference type="Proteomes" id="UP000324222">
    <property type="component" value="Unassembled WGS sequence"/>
</dbReference>
<reference evidence="2 3" key="1">
    <citation type="submission" date="2019-05" db="EMBL/GenBank/DDBJ databases">
        <title>Another draft genome of Portunus trituberculatus and its Hox gene families provides insights of decapod evolution.</title>
        <authorList>
            <person name="Jeong J.-H."/>
            <person name="Song I."/>
            <person name="Kim S."/>
            <person name="Choi T."/>
            <person name="Kim D."/>
            <person name="Ryu S."/>
            <person name="Kim W."/>
        </authorList>
    </citation>
    <scope>NUCLEOTIDE SEQUENCE [LARGE SCALE GENOMIC DNA]</scope>
    <source>
        <tissue evidence="2">Muscle</tissue>
    </source>
</reference>
<keyword evidence="3" id="KW-1185">Reference proteome</keyword>